<dbReference type="InterPro" id="IPR001962">
    <property type="entry name" value="Asn_synthase"/>
</dbReference>
<dbReference type="InterPro" id="IPR029055">
    <property type="entry name" value="Ntn_hydrolases_N"/>
</dbReference>
<gene>
    <name evidence="11" type="ORF">NMS_1391</name>
</gene>
<dbReference type="SUPFAM" id="SSF52402">
    <property type="entry name" value="Adenine nucleotide alpha hydrolases-like"/>
    <property type="match status" value="1"/>
</dbReference>
<dbReference type="PROSITE" id="PS51278">
    <property type="entry name" value="GATASE_TYPE_2"/>
    <property type="match status" value="1"/>
</dbReference>
<dbReference type="GO" id="GO:0006529">
    <property type="term" value="P:asparagine biosynthetic process"/>
    <property type="evidence" value="ECO:0007669"/>
    <property type="project" value="UniProtKB-KW"/>
</dbReference>
<evidence type="ECO:0000259" key="10">
    <source>
        <dbReference type="PROSITE" id="PS51278"/>
    </source>
</evidence>
<keyword evidence="8" id="KW-0061">Asparagine biosynthesis</keyword>
<evidence type="ECO:0000256" key="5">
    <source>
        <dbReference type="ARBA" id="ARBA00022840"/>
    </source>
</evidence>
<keyword evidence="6 8" id="KW-0315">Glutamine amidotransferase</keyword>
<dbReference type="GO" id="GO:0004066">
    <property type="term" value="F:asparagine synthase (glutamine-hydrolyzing) activity"/>
    <property type="evidence" value="ECO:0007669"/>
    <property type="project" value="UniProtKB-EC"/>
</dbReference>
<dbReference type="SUPFAM" id="SSF56235">
    <property type="entry name" value="N-terminal nucleophile aminohydrolases (Ntn hydrolases)"/>
    <property type="match status" value="1"/>
</dbReference>
<evidence type="ECO:0000256" key="6">
    <source>
        <dbReference type="ARBA" id="ARBA00022962"/>
    </source>
</evidence>
<dbReference type="GO" id="GO:0005524">
    <property type="term" value="F:ATP binding"/>
    <property type="evidence" value="ECO:0007669"/>
    <property type="project" value="UniProtKB-KW"/>
</dbReference>
<protein>
    <recommendedName>
        <fullName evidence="3">asparagine synthase (glutamine-hydrolyzing)</fullName>
        <ecNumber evidence="3">6.3.5.4</ecNumber>
    </recommendedName>
</protein>
<dbReference type="HOGENOM" id="CLU_014658_3_3_10"/>
<dbReference type="InterPro" id="IPR033738">
    <property type="entry name" value="AsnB_N"/>
</dbReference>
<sequence>MCGVSGIWNRRGPHLNKQQIELFTDSIAHRGPDGSGYYFNEVKGVALGHRRLSILDESNAGKQPMSIDNNLWITYNGEIFNFIELRKELEQLGFRFKSETDTEVFLTAYKAWGLDCFSKFNGMWAAGIYDQSKQELLLVRDRYGIKPLYYLNSKNNLFAFSSETIAFKSLEGFERSFNQNNLNLVFQDAKCLEGRGETIFEHLRQVKPGHFLKVTQSDLIENRWWYPESQSPKVPGTYEEQVEYFKEIFEDACALRLRSDVPLASALSGGLDSSSVYATLHKINRHHSFERRPSNWQNAYTLIFPGSAQDEQYYAEKVAAHVGGNLKTIEVDYSRVDNILSQTRLFDSVYDNPNFILVSLYEKMRTDGIKVSLDGHGVDELLFGYPEMLRQASRSLEGTNNDLQKQLDKIVDSMLFRNGQKKAFTNYLRQQVNRVKILTKNILFENQSSKSDSFVFPDAGKKNIREFDSLSDITNYHFYETSLPSILRNFDRASMQAGVEVRMPFMDYRIVDFLHAIPFESKVKFPFSKRILRSAMKGTLPEEIRVRKSKIGLVAPMDHLLNNYLQEFAMDIMNSKDFIESPYWDGKSIQEYATHKTGKNSWTMQDGMQIWPYLNAYLIK</sequence>
<evidence type="ECO:0000256" key="3">
    <source>
        <dbReference type="ARBA" id="ARBA00012737"/>
    </source>
</evidence>
<accession>W8VR22</accession>
<dbReference type="Pfam" id="PF13537">
    <property type="entry name" value="GATase_7"/>
    <property type="match status" value="1"/>
</dbReference>
<dbReference type="GO" id="GO:0005829">
    <property type="term" value="C:cytosol"/>
    <property type="evidence" value="ECO:0007669"/>
    <property type="project" value="TreeGrafter"/>
</dbReference>
<proteinExistence type="inferred from homology"/>
<reference evidence="11 12" key="1">
    <citation type="journal article" date="2014" name="Proc. Natl. Acad. Sci. U.S.A.">
        <title>Functional characterization of flavobacteria rhodopsins reveals a unique class of light-driven chloride pump in bacteria.</title>
        <authorList>
            <person name="Yoshizawa S."/>
            <person name="Kumagai Y."/>
            <person name="Kim H."/>
            <person name="Ogura Y."/>
            <person name="Hayashi T."/>
            <person name="Iwasaki W."/>
            <person name="DeLong E.F."/>
            <person name="Kogure K."/>
        </authorList>
    </citation>
    <scope>NUCLEOTIDE SEQUENCE [LARGE SCALE GENOMIC DNA]</scope>
    <source>
        <strain evidence="11 12">S1-08</strain>
    </source>
</reference>
<keyword evidence="12" id="KW-1185">Reference proteome</keyword>
<dbReference type="EMBL" id="AP014548">
    <property type="protein sequence ID" value="BAO55400.1"/>
    <property type="molecule type" value="Genomic_DNA"/>
</dbReference>
<dbReference type="NCBIfam" id="TIGR01536">
    <property type="entry name" value="asn_synth_AEB"/>
    <property type="match status" value="1"/>
</dbReference>
<dbReference type="PANTHER" id="PTHR43284:SF1">
    <property type="entry name" value="ASPARAGINE SYNTHETASE"/>
    <property type="match status" value="1"/>
</dbReference>
<feature type="domain" description="Glutamine amidotransferase type-2" evidence="10">
    <location>
        <begin position="2"/>
        <end position="217"/>
    </location>
</feature>
<comment type="catalytic activity">
    <reaction evidence="7">
        <text>L-aspartate + L-glutamine + ATP + H2O = L-asparagine + L-glutamate + AMP + diphosphate + H(+)</text>
        <dbReference type="Rhea" id="RHEA:12228"/>
        <dbReference type="ChEBI" id="CHEBI:15377"/>
        <dbReference type="ChEBI" id="CHEBI:15378"/>
        <dbReference type="ChEBI" id="CHEBI:29985"/>
        <dbReference type="ChEBI" id="CHEBI:29991"/>
        <dbReference type="ChEBI" id="CHEBI:30616"/>
        <dbReference type="ChEBI" id="CHEBI:33019"/>
        <dbReference type="ChEBI" id="CHEBI:58048"/>
        <dbReference type="ChEBI" id="CHEBI:58359"/>
        <dbReference type="ChEBI" id="CHEBI:456215"/>
        <dbReference type="EC" id="6.3.5.4"/>
    </reaction>
</comment>
<dbReference type="InterPro" id="IPR017932">
    <property type="entry name" value="GATase_2_dom"/>
</dbReference>
<dbReference type="OrthoDB" id="9763290at2"/>
<dbReference type="PANTHER" id="PTHR43284">
    <property type="entry name" value="ASPARAGINE SYNTHETASE (GLUTAMINE-HYDROLYZING)"/>
    <property type="match status" value="1"/>
</dbReference>
<organism evidence="11 12">
    <name type="scientific">Nonlabens marinus S1-08</name>
    <dbReference type="NCBI Taxonomy" id="1454201"/>
    <lineage>
        <taxon>Bacteria</taxon>
        <taxon>Pseudomonadati</taxon>
        <taxon>Bacteroidota</taxon>
        <taxon>Flavobacteriia</taxon>
        <taxon>Flavobacteriales</taxon>
        <taxon>Flavobacteriaceae</taxon>
        <taxon>Nonlabens</taxon>
    </lineage>
</organism>
<comment type="pathway">
    <text evidence="1">Amino-acid biosynthesis; L-asparagine biosynthesis; L-asparagine from L-aspartate (L-Gln route): step 1/1.</text>
</comment>
<comment type="similarity">
    <text evidence="2">Belongs to the asparagine synthetase family.</text>
</comment>
<evidence type="ECO:0000313" key="12">
    <source>
        <dbReference type="Proteomes" id="UP000031760"/>
    </source>
</evidence>
<evidence type="ECO:0000256" key="4">
    <source>
        <dbReference type="ARBA" id="ARBA00022741"/>
    </source>
</evidence>
<evidence type="ECO:0000256" key="8">
    <source>
        <dbReference type="PIRSR" id="PIRSR001589-1"/>
    </source>
</evidence>
<dbReference type="Pfam" id="PF00733">
    <property type="entry name" value="Asn_synthase"/>
    <property type="match status" value="1"/>
</dbReference>
<dbReference type="EC" id="6.3.5.4" evidence="3"/>
<keyword evidence="5 9" id="KW-0067">ATP-binding</keyword>
<evidence type="ECO:0000313" key="11">
    <source>
        <dbReference type="EMBL" id="BAO55400.1"/>
    </source>
</evidence>
<keyword evidence="4 9" id="KW-0547">Nucleotide-binding</keyword>
<dbReference type="CDD" id="cd00712">
    <property type="entry name" value="AsnB"/>
    <property type="match status" value="1"/>
</dbReference>
<evidence type="ECO:0000256" key="7">
    <source>
        <dbReference type="ARBA" id="ARBA00048741"/>
    </source>
</evidence>
<dbReference type="STRING" id="1454201.NMS_1391"/>
<dbReference type="InterPro" id="IPR014729">
    <property type="entry name" value="Rossmann-like_a/b/a_fold"/>
</dbReference>
<dbReference type="InterPro" id="IPR006426">
    <property type="entry name" value="Asn_synth_AEB"/>
</dbReference>
<dbReference type="PIRSF" id="PIRSF001589">
    <property type="entry name" value="Asn_synthetase_glu-h"/>
    <property type="match status" value="1"/>
</dbReference>
<evidence type="ECO:0000256" key="9">
    <source>
        <dbReference type="PIRSR" id="PIRSR001589-2"/>
    </source>
</evidence>
<dbReference type="KEGG" id="nmf:NMS_1391"/>
<dbReference type="CDD" id="cd01991">
    <property type="entry name" value="Asn_synthase_B_C"/>
    <property type="match status" value="1"/>
</dbReference>
<evidence type="ECO:0000256" key="1">
    <source>
        <dbReference type="ARBA" id="ARBA00005187"/>
    </source>
</evidence>
<name>W8VR22_9FLAO</name>
<keyword evidence="8" id="KW-0028">Amino-acid biosynthesis</keyword>
<dbReference type="Gene3D" id="3.60.20.10">
    <property type="entry name" value="Glutamine Phosphoribosylpyrophosphate, subunit 1, domain 1"/>
    <property type="match status" value="1"/>
</dbReference>
<dbReference type="Gene3D" id="3.40.50.620">
    <property type="entry name" value="HUPs"/>
    <property type="match status" value="1"/>
</dbReference>
<dbReference type="Proteomes" id="UP000031760">
    <property type="component" value="Chromosome"/>
</dbReference>
<feature type="active site" description="For GATase activity" evidence="8">
    <location>
        <position position="2"/>
    </location>
</feature>
<evidence type="ECO:0000256" key="2">
    <source>
        <dbReference type="ARBA" id="ARBA00005752"/>
    </source>
</evidence>
<dbReference type="RefSeq" id="WP_041496017.1">
    <property type="nucleotide sequence ID" value="NZ_AP014548.1"/>
</dbReference>
<dbReference type="InterPro" id="IPR051786">
    <property type="entry name" value="ASN_synthetase/amidase"/>
</dbReference>
<feature type="binding site" evidence="9">
    <location>
        <position position="101"/>
    </location>
    <ligand>
        <name>L-glutamine</name>
        <dbReference type="ChEBI" id="CHEBI:58359"/>
    </ligand>
</feature>
<dbReference type="AlphaFoldDB" id="W8VR22"/>